<evidence type="ECO:0000259" key="1">
    <source>
        <dbReference type="Pfam" id="PF12697"/>
    </source>
</evidence>
<comment type="caution">
    <text evidence="2">The sequence shown here is derived from an EMBL/GenBank/DDBJ whole genome shotgun (WGS) entry which is preliminary data.</text>
</comment>
<accession>A0ABS2VN93</accession>
<dbReference type="Pfam" id="PF12697">
    <property type="entry name" value="Abhydrolase_6"/>
    <property type="match status" value="1"/>
</dbReference>
<organism evidence="2 3">
    <name type="scientific">Streptomyces actuosus</name>
    <dbReference type="NCBI Taxonomy" id="1885"/>
    <lineage>
        <taxon>Bacteria</taxon>
        <taxon>Bacillati</taxon>
        <taxon>Actinomycetota</taxon>
        <taxon>Actinomycetes</taxon>
        <taxon>Kitasatosporales</taxon>
        <taxon>Streptomycetaceae</taxon>
        <taxon>Streptomyces</taxon>
    </lineage>
</organism>
<keyword evidence="3" id="KW-1185">Reference proteome</keyword>
<dbReference type="Proteomes" id="UP000788262">
    <property type="component" value="Unassembled WGS sequence"/>
</dbReference>
<dbReference type="InterPro" id="IPR029058">
    <property type="entry name" value="AB_hydrolase_fold"/>
</dbReference>
<sequence>MRDVAKLVLGRYRKLRLTTPTVLLAGEQDFMLPPSVLTDAGRHADDLRVRVIPGCGHYLHLERPDLVAEAADDLFSGHR</sequence>
<dbReference type="Gene3D" id="3.40.50.1820">
    <property type="entry name" value="alpha/beta hydrolase"/>
    <property type="match status" value="1"/>
</dbReference>
<feature type="domain" description="AB hydrolase-1" evidence="1">
    <location>
        <begin position="12"/>
        <end position="70"/>
    </location>
</feature>
<dbReference type="GO" id="GO:0016787">
    <property type="term" value="F:hydrolase activity"/>
    <property type="evidence" value="ECO:0007669"/>
    <property type="project" value="UniProtKB-KW"/>
</dbReference>
<protein>
    <submittedName>
        <fullName evidence="2">Alpha/beta fold hydrolase</fullName>
    </submittedName>
</protein>
<gene>
    <name evidence="2" type="ORF">JS756_10800</name>
</gene>
<evidence type="ECO:0000313" key="2">
    <source>
        <dbReference type="EMBL" id="MBN0044589.1"/>
    </source>
</evidence>
<name>A0ABS2VN93_STRAS</name>
<dbReference type="SUPFAM" id="SSF53474">
    <property type="entry name" value="alpha/beta-Hydrolases"/>
    <property type="match status" value="1"/>
</dbReference>
<reference evidence="2 3" key="1">
    <citation type="submission" date="2021-02" db="EMBL/GenBank/DDBJ databases">
        <title>Whole genome sequencing of Streptomyces actuosus VRA1.</title>
        <authorList>
            <person name="Sen G."/>
            <person name="Sen A."/>
        </authorList>
    </citation>
    <scope>NUCLEOTIDE SEQUENCE [LARGE SCALE GENOMIC DNA]</scope>
    <source>
        <strain evidence="2 3">VRA1</strain>
    </source>
</reference>
<keyword evidence="2" id="KW-0378">Hydrolase</keyword>
<dbReference type="EMBL" id="JAFFZS010000006">
    <property type="protein sequence ID" value="MBN0044589.1"/>
    <property type="molecule type" value="Genomic_DNA"/>
</dbReference>
<proteinExistence type="predicted"/>
<evidence type="ECO:0000313" key="3">
    <source>
        <dbReference type="Proteomes" id="UP000788262"/>
    </source>
</evidence>
<dbReference type="InterPro" id="IPR000073">
    <property type="entry name" value="AB_hydrolase_1"/>
</dbReference>